<dbReference type="RefSeq" id="WP_055122136.1">
    <property type="nucleotide sequence ID" value="NZ_LKST01000002.1"/>
</dbReference>
<sequence length="117" mass="12621">MGAWDIAIFAREENEDFLEELGSLEDREVVEAIRDACVLAQKQGTVSEEERLNGLAAATVAAIWAGAPFSAGDVADAHPFLRDLIGSGDEELREAAADLLENAEVEEDLEVYVEALS</sequence>
<organism evidence="1 2">
    <name type="scientific">Corynebacterium oculi</name>
    <dbReference type="NCBI Taxonomy" id="1544416"/>
    <lineage>
        <taxon>Bacteria</taxon>
        <taxon>Bacillati</taxon>
        <taxon>Actinomycetota</taxon>
        <taxon>Actinomycetes</taxon>
        <taxon>Mycobacteriales</taxon>
        <taxon>Corynebacteriaceae</taxon>
        <taxon>Corynebacterium</taxon>
    </lineage>
</organism>
<evidence type="ECO:0000313" key="1">
    <source>
        <dbReference type="EMBL" id="KQB84139.1"/>
    </source>
</evidence>
<reference evidence="1 2" key="1">
    <citation type="submission" date="2015-10" db="EMBL/GenBank/DDBJ databases">
        <title>Corynebacteirum lowii and Corynebacterium oculi species nova, derived from human clinical disease and and emended description of Corynebacterium mastiditis.</title>
        <authorList>
            <person name="Bernard K."/>
            <person name="Pacheco A.L."/>
            <person name="Mcdougall C."/>
            <person name="Burtx T."/>
            <person name="Weibe D."/>
            <person name="Tyler S."/>
            <person name="Olson A.B."/>
            <person name="Cnockaert M."/>
            <person name="Eguchi H."/>
            <person name="Kuwahara T."/>
            <person name="Nakayama-Imaohji H."/>
            <person name="Boudewijins M."/>
            <person name="Van Hoecke F."/>
            <person name="Bernier A.-M."/>
            <person name="Vandamme P."/>
        </authorList>
    </citation>
    <scope>NUCLEOTIDE SEQUENCE [LARGE SCALE GENOMIC DNA]</scope>
    <source>
        <strain evidence="1 2">NML 130210</strain>
    </source>
</reference>
<keyword evidence="2" id="KW-1185">Reference proteome</keyword>
<dbReference type="EMBL" id="LKST01000002">
    <property type="protein sequence ID" value="KQB84139.1"/>
    <property type="molecule type" value="Genomic_DNA"/>
</dbReference>
<comment type="caution">
    <text evidence="1">The sequence shown here is derived from an EMBL/GenBank/DDBJ whole genome shotgun (WGS) entry which is preliminary data.</text>
</comment>
<evidence type="ECO:0008006" key="3">
    <source>
        <dbReference type="Google" id="ProtNLM"/>
    </source>
</evidence>
<protein>
    <recommendedName>
        <fullName evidence="3">DUF4259 domain-containing protein</fullName>
    </recommendedName>
</protein>
<proteinExistence type="predicted"/>
<dbReference type="AlphaFoldDB" id="A0A0Q1DVD1"/>
<accession>A0A0Q1DVD1</accession>
<dbReference type="Proteomes" id="UP000050517">
    <property type="component" value="Unassembled WGS sequence"/>
</dbReference>
<evidence type="ECO:0000313" key="2">
    <source>
        <dbReference type="Proteomes" id="UP000050517"/>
    </source>
</evidence>
<gene>
    <name evidence="1" type="ORF">Cocul_00936</name>
</gene>
<dbReference type="STRING" id="1544416.Cocul_00936"/>
<dbReference type="OrthoDB" id="4427749at2"/>
<name>A0A0Q1DVD1_9CORY</name>
<dbReference type="PATRIC" id="fig|1544416.3.peg.941"/>